<dbReference type="InterPro" id="IPR045302">
    <property type="entry name" value="NHL2_NHL_rpt_dom"/>
</dbReference>
<feature type="domain" description="Thioredoxin" evidence="2">
    <location>
        <begin position="15"/>
        <end position="165"/>
    </location>
</feature>
<protein>
    <submittedName>
        <fullName evidence="3">Thiol-disulfide isomerase/thioredoxin</fullName>
    </submittedName>
</protein>
<organism evidence="3 4">
    <name type="scientific">Luteimicrobium subarcticum</name>
    <dbReference type="NCBI Taxonomy" id="620910"/>
    <lineage>
        <taxon>Bacteria</taxon>
        <taxon>Bacillati</taxon>
        <taxon>Actinomycetota</taxon>
        <taxon>Actinomycetes</taxon>
        <taxon>Micrococcales</taxon>
        <taxon>Luteimicrobium</taxon>
    </lineage>
</organism>
<dbReference type="InterPro" id="IPR013766">
    <property type="entry name" value="Thioredoxin_domain"/>
</dbReference>
<proteinExistence type="predicted"/>
<dbReference type="Pfam" id="PF01436">
    <property type="entry name" value="NHL"/>
    <property type="match status" value="1"/>
</dbReference>
<dbReference type="InterPro" id="IPR012336">
    <property type="entry name" value="Thioredoxin-like_fold"/>
</dbReference>
<dbReference type="PANTHER" id="PTHR46388">
    <property type="entry name" value="NHL REPEAT-CONTAINING PROTEIN 2"/>
    <property type="match status" value="1"/>
</dbReference>
<dbReference type="GO" id="GO:0016853">
    <property type="term" value="F:isomerase activity"/>
    <property type="evidence" value="ECO:0007669"/>
    <property type="project" value="UniProtKB-KW"/>
</dbReference>
<comment type="caution">
    <text evidence="3">The sequence shown here is derived from an EMBL/GenBank/DDBJ whole genome shotgun (WGS) entry which is preliminary data.</text>
</comment>
<dbReference type="Proteomes" id="UP000231586">
    <property type="component" value="Unassembled WGS sequence"/>
</dbReference>
<keyword evidence="3" id="KW-0413">Isomerase</keyword>
<dbReference type="InterPro" id="IPR011042">
    <property type="entry name" value="6-blade_b-propeller_TolB-like"/>
</dbReference>
<evidence type="ECO:0000256" key="1">
    <source>
        <dbReference type="ARBA" id="ARBA00022737"/>
    </source>
</evidence>
<keyword evidence="1" id="KW-0677">Repeat</keyword>
<gene>
    <name evidence="3" type="ORF">CLV34_1185</name>
</gene>
<dbReference type="CDD" id="cd14951">
    <property type="entry name" value="NHL-2_like"/>
    <property type="match status" value="1"/>
</dbReference>
<dbReference type="SUPFAM" id="SSF52833">
    <property type="entry name" value="Thioredoxin-like"/>
    <property type="match status" value="1"/>
</dbReference>
<dbReference type="PROSITE" id="PS51352">
    <property type="entry name" value="THIOREDOXIN_2"/>
    <property type="match status" value="1"/>
</dbReference>
<accession>A0A2M8WRZ3</accession>
<dbReference type="EMBL" id="PGTZ01000007">
    <property type="protein sequence ID" value="PJI93711.1"/>
    <property type="molecule type" value="Genomic_DNA"/>
</dbReference>
<evidence type="ECO:0000313" key="4">
    <source>
        <dbReference type="Proteomes" id="UP000231586"/>
    </source>
</evidence>
<sequence length="664" mass="69458">MTPEPAARLGHWGVTTAPPRLPRVRASELVGRGWLNTGGKDVTLADLRGRVVLLDFWTFCCINCLHVLDELRDLEQRFGDVLTIVGVHSPKFEHEADPVALAAAVERYEVHHPVLDDPDLVTWQAYTARAWPTLVVVDPEGYVVAQMAGEGHAANVEALVAELVAEHRAKGTLREGDGPYVPPEPTAGTLRFPAKAVALPGGNLLVADAGHHALTELAPDGETLVRRVGSGERGLVDGGPDDGRFAEPGGLALVPADLRGTLGYDVVVADTANHVLRGVRLADGTVTTLAGTGDQYMVGAPDNVDPERGVRLSSPWDVLWVPDLGAFVVAMAGNHTLWTFDPVAGTITQLAGTMNEGLQDGPLAGAWFAQPSGLALALDDDGRPGRVWVADSETSAVRWFDPRRDTDGATGAVTVHTAVGQGLFDFGHRDGAADQALLQHPLGVAALPDGSVLVADTYNGAVRRVVPARDGTTGQVTTLATGLAEPSGLVVLVDGAPWAPGRPGDGPVGARLDVLVVESAAHRLTRVALPADLVGDVLDGGARRTQRPVTEIVAGALRLEVPFRPAPGQKLDDRYGPSTRLRVSSTPPELLLAGAGDGTDLARDLVVNPDVDGGVLHVTAQAASCDADPAIEFPACHLAQQDWGVPVRVVPTAGEPALTLPLLG</sequence>
<name>A0A2M8WRZ3_9MICO</name>
<dbReference type="SUPFAM" id="SSF101898">
    <property type="entry name" value="NHL repeat"/>
    <property type="match status" value="1"/>
</dbReference>
<reference evidence="3 4" key="1">
    <citation type="submission" date="2017-11" db="EMBL/GenBank/DDBJ databases">
        <title>Genomic Encyclopedia of Archaeal and Bacterial Type Strains, Phase II (KMG-II): From Individual Species to Whole Genera.</title>
        <authorList>
            <person name="Goeker M."/>
        </authorList>
    </citation>
    <scope>NUCLEOTIDE SEQUENCE [LARGE SCALE GENOMIC DNA]</scope>
    <source>
        <strain evidence="3 4">DSM 22413</strain>
    </source>
</reference>
<evidence type="ECO:0000259" key="2">
    <source>
        <dbReference type="PROSITE" id="PS51352"/>
    </source>
</evidence>
<keyword evidence="4" id="KW-1185">Reference proteome</keyword>
<dbReference type="InterPro" id="IPR001258">
    <property type="entry name" value="NHL_repeat"/>
</dbReference>
<dbReference type="AlphaFoldDB" id="A0A2M8WRZ3"/>
<evidence type="ECO:0000313" key="3">
    <source>
        <dbReference type="EMBL" id="PJI93711.1"/>
    </source>
</evidence>
<dbReference type="Pfam" id="PF13905">
    <property type="entry name" value="Thioredoxin_8"/>
    <property type="match status" value="1"/>
</dbReference>
<dbReference type="InterPro" id="IPR036249">
    <property type="entry name" value="Thioredoxin-like_sf"/>
</dbReference>
<dbReference type="PANTHER" id="PTHR46388:SF2">
    <property type="entry name" value="NHL REPEAT-CONTAINING PROTEIN 2"/>
    <property type="match status" value="1"/>
</dbReference>
<dbReference type="Gene3D" id="2.120.10.30">
    <property type="entry name" value="TolB, C-terminal domain"/>
    <property type="match status" value="2"/>
</dbReference>
<dbReference type="Gene3D" id="3.40.30.10">
    <property type="entry name" value="Glutaredoxin"/>
    <property type="match status" value="1"/>
</dbReference>